<protein>
    <submittedName>
        <fullName evidence="1">Uncharacterized protein</fullName>
    </submittedName>
</protein>
<sequence>MAGLPLRLAGRTDVVPQDNGFTVPALDDSGMSTASGLEQTSYGLDLVHMQYISIGTLTIAGVRFSILMFFPTGDTQLTRRGDTVPYLQNRRPLFQAHNLKNTFASQSLGESLDLSRDMVLAGLDTWASNGDGINK</sequence>
<name>F9FGY5_FUSOF</name>
<dbReference type="STRING" id="660025.F9FGY5"/>
<evidence type="ECO:0000313" key="1">
    <source>
        <dbReference type="EMBL" id="EGU83822.1"/>
    </source>
</evidence>
<organism evidence="1">
    <name type="scientific">Fusarium oxysporum (strain Fo5176)</name>
    <name type="common">Fusarium vascular wilt</name>
    <dbReference type="NCBI Taxonomy" id="660025"/>
    <lineage>
        <taxon>Eukaryota</taxon>
        <taxon>Fungi</taxon>
        <taxon>Dikarya</taxon>
        <taxon>Ascomycota</taxon>
        <taxon>Pezizomycotina</taxon>
        <taxon>Sordariomycetes</taxon>
        <taxon>Hypocreomycetidae</taxon>
        <taxon>Hypocreales</taxon>
        <taxon>Nectriaceae</taxon>
        <taxon>Fusarium</taxon>
        <taxon>Fusarium oxysporum species complex</taxon>
    </lineage>
</organism>
<dbReference type="EMBL" id="AFQF01001795">
    <property type="protein sequence ID" value="EGU83822.1"/>
    <property type="molecule type" value="Genomic_DNA"/>
</dbReference>
<dbReference type="AlphaFoldDB" id="F9FGY5"/>
<comment type="caution">
    <text evidence="1">The sequence shown here is derived from an EMBL/GenBank/DDBJ whole genome shotgun (WGS) entry which is preliminary data.</text>
</comment>
<proteinExistence type="predicted"/>
<gene>
    <name evidence="1" type="ORF">FOXB_05664</name>
</gene>
<reference evidence="1" key="1">
    <citation type="journal article" date="2012" name="Mol. Plant Microbe Interact.">
        <title>A highly conserved effector in Fusarium oxysporum is required for full virulence on Arabidopsis.</title>
        <authorList>
            <person name="Thatcher L.F."/>
            <person name="Gardiner D.M."/>
            <person name="Kazan K."/>
            <person name="Manners J."/>
        </authorList>
    </citation>
    <scope>NUCLEOTIDE SEQUENCE [LARGE SCALE GENOMIC DNA]</scope>
    <source>
        <strain evidence="1">Fo5176</strain>
    </source>
</reference>
<accession>F9FGY5</accession>